<gene>
    <name evidence="8" type="primary">fliD</name>
    <name evidence="8" type="ORF">Tchar_00263</name>
</gene>
<dbReference type="InterPro" id="IPR010810">
    <property type="entry name" value="Flagellin_hook_IN_motif"/>
</dbReference>
<organism evidence="8 9">
    <name type="scientific">Tepidimonas charontis</name>
    <dbReference type="NCBI Taxonomy" id="2267262"/>
    <lineage>
        <taxon>Bacteria</taxon>
        <taxon>Pseudomonadati</taxon>
        <taxon>Pseudomonadota</taxon>
        <taxon>Betaproteobacteria</taxon>
        <taxon>Burkholderiales</taxon>
        <taxon>Tepidimonas</taxon>
    </lineage>
</organism>
<comment type="function">
    <text evidence="5">Required for morphogenesis and for the elongation of the flagellar filament by facilitating polymerization of the flagellin monomers at the tip of growing filament. Forms a capping structure, which prevents flagellin subunits (transported through the central channel of the flagellum) from leaking out without polymerization at the distal end.</text>
</comment>
<evidence type="ECO:0000313" key="9">
    <source>
        <dbReference type="Proteomes" id="UP000318294"/>
    </source>
</evidence>
<evidence type="ECO:0000256" key="2">
    <source>
        <dbReference type="ARBA" id="ARBA00011255"/>
    </source>
</evidence>
<evidence type="ECO:0000259" key="6">
    <source>
        <dbReference type="Pfam" id="PF02465"/>
    </source>
</evidence>
<dbReference type="InterPro" id="IPR010809">
    <property type="entry name" value="FliD_C"/>
</dbReference>
<evidence type="ECO:0000259" key="7">
    <source>
        <dbReference type="Pfam" id="PF07195"/>
    </source>
</evidence>
<dbReference type="PANTHER" id="PTHR30288:SF0">
    <property type="entry name" value="FLAGELLAR HOOK-ASSOCIATED PROTEIN 2"/>
    <property type="match status" value="1"/>
</dbReference>
<keyword evidence="5" id="KW-0964">Secreted</keyword>
<dbReference type="InterPro" id="IPR040026">
    <property type="entry name" value="FliD"/>
</dbReference>
<dbReference type="GO" id="GO:0009424">
    <property type="term" value="C:bacterial-type flagellum hook"/>
    <property type="evidence" value="ECO:0007669"/>
    <property type="project" value="UniProtKB-UniRule"/>
</dbReference>
<dbReference type="GO" id="GO:0005576">
    <property type="term" value="C:extracellular region"/>
    <property type="evidence" value="ECO:0007669"/>
    <property type="project" value="UniProtKB-SubCell"/>
</dbReference>
<feature type="coiled-coil region" evidence="5">
    <location>
        <begin position="410"/>
        <end position="437"/>
    </location>
</feature>
<protein>
    <recommendedName>
        <fullName evidence="5">Flagellar hook-associated protein 2</fullName>
        <shortName evidence="5">HAP2</shortName>
    </recommendedName>
    <alternativeName>
        <fullName evidence="5">Flagellar cap protein</fullName>
    </alternativeName>
</protein>
<reference evidence="8 9" key="1">
    <citation type="submission" date="2019-07" db="EMBL/GenBank/DDBJ databases">
        <title>Tepidimonas charontis SPSP-6 draft genome.</title>
        <authorList>
            <person name="Da Costa M.S."/>
            <person name="Froufe H.J.C."/>
            <person name="Egas C."/>
            <person name="Albuquerque L."/>
        </authorList>
    </citation>
    <scope>NUCLEOTIDE SEQUENCE [LARGE SCALE GENOMIC DNA]</scope>
    <source>
        <strain evidence="8 9">SPSP-6</strain>
    </source>
</reference>
<proteinExistence type="inferred from homology"/>
<feature type="domain" description="Flagellar hook-associated protein 2 N-terminal" evidence="6">
    <location>
        <begin position="11"/>
        <end position="106"/>
    </location>
</feature>
<keyword evidence="8" id="KW-0969">Cilium</keyword>
<keyword evidence="3 5" id="KW-0175">Coiled coil</keyword>
<evidence type="ECO:0000256" key="5">
    <source>
        <dbReference type="RuleBase" id="RU362066"/>
    </source>
</evidence>
<dbReference type="Pfam" id="PF07195">
    <property type="entry name" value="FliD_C"/>
    <property type="match status" value="1"/>
</dbReference>
<dbReference type="InterPro" id="IPR003481">
    <property type="entry name" value="FliD_N"/>
</dbReference>
<sequence length="471" mass="49187">MANLSSPGIGSGLDVRGIVAQLVELEKRPLTTVQLRTSAAQLRLSTVGQIRGQLAALDDALRGLTLDSSYNALKVNSSSEAVSGSISGAASTGVYSVQVLQVARGQVARSDLINTGAPVGAGQLTIALGRWDGGPSFVPGPDAPIVVNISATDTLADVANKINASTDRVRAAVVQDGSQQRLVVRSIGTGVDQGFRIQANDADGNDTDAAGLSRLAYDSAAGTLGLTLTQSAQDTRVDVDGVEVSSANQTVSGVIPGVTLSVKSVTSSPVALNVERDPAAVRKALDAFVQAYNQLNTTLSEATRYDAKTRQAGPLQGDSTIVTLQSALRRLLGTPSTNPLDTRTWSDIGVRQGRDGSLSVDGAAFETAQQDPQALRSLLVGSSDAPGLARRLRDFVGGALASDGRIGLKTKAIENELQRLNEQAQRITEKAARTEERLLAQYARLDANLGRLNALGQYVNQQVAAWNKPSK</sequence>
<comment type="subunit">
    <text evidence="2 5">Homopentamer.</text>
</comment>
<dbReference type="RefSeq" id="WP_144327292.1">
    <property type="nucleotide sequence ID" value="NZ_VJON01000002.1"/>
</dbReference>
<keyword evidence="8" id="KW-0966">Cell projection</keyword>
<dbReference type="PANTHER" id="PTHR30288">
    <property type="entry name" value="FLAGELLAR CAP/ASSEMBLY PROTEIN FLID"/>
    <property type="match status" value="1"/>
</dbReference>
<dbReference type="Pfam" id="PF02465">
    <property type="entry name" value="FliD_N"/>
    <property type="match status" value="1"/>
</dbReference>
<dbReference type="AlphaFoldDB" id="A0A554XK63"/>
<comment type="subcellular location">
    <subcellularLocation>
        <location evidence="5">Secreted</location>
    </subcellularLocation>
    <subcellularLocation>
        <location evidence="5">Bacterial flagellum</location>
    </subcellularLocation>
</comment>
<dbReference type="Pfam" id="PF07196">
    <property type="entry name" value="Flagellin_IN"/>
    <property type="match status" value="1"/>
</dbReference>
<dbReference type="GO" id="GO:0009421">
    <property type="term" value="C:bacterial-type flagellum filament cap"/>
    <property type="evidence" value="ECO:0007669"/>
    <property type="project" value="InterPro"/>
</dbReference>
<comment type="similarity">
    <text evidence="1 5">Belongs to the FliD family.</text>
</comment>
<dbReference type="EMBL" id="VJON01000002">
    <property type="protein sequence ID" value="TSE36212.1"/>
    <property type="molecule type" value="Genomic_DNA"/>
</dbReference>
<name>A0A554XK63_9BURK</name>
<keyword evidence="4 5" id="KW-0975">Bacterial flagellum</keyword>
<evidence type="ECO:0000256" key="4">
    <source>
        <dbReference type="ARBA" id="ARBA00023143"/>
    </source>
</evidence>
<evidence type="ECO:0000256" key="3">
    <source>
        <dbReference type="ARBA" id="ARBA00023054"/>
    </source>
</evidence>
<keyword evidence="9" id="KW-1185">Reference proteome</keyword>
<feature type="domain" description="Flagellar hook-associated protein 2 C-terminal" evidence="7">
    <location>
        <begin position="232"/>
        <end position="453"/>
    </location>
</feature>
<dbReference type="GO" id="GO:0071973">
    <property type="term" value="P:bacterial-type flagellum-dependent cell motility"/>
    <property type="evidence" value="ECO:0007669"/>
    <property type="project" value="TreeGrafter"/>
</dbReference>
<dbReference type="Proteomes" id="UP000318294">
    <property type="component" value="Unassembled WGS sequence"/>
</dbReference>
<evidence type="ECO:0000256" key="1">
    <source>
        <dbReference type="ARBA" id="ARBA00009764"/>
    </source>
</evidence>
<accession>A0A554XK63</accession>
<evidence type="ECO:0000313" key="8">
    <source>
        <dbReference type="EMBL" id="TSE36212.1"/>
    </source>
</evidence>
<dbReference type="GO" id="GO:0007155">
    <property type="term" value="P:cell adhesion"/>
    <property type="evidence" value="ECO:0007669"/>
    <property type="project" value="InterPro"/>
</dbReference>
<dbReference type="OrthoDB" id="9810816at2"/>
<keyword evidence="8" id="KW-0282">Flagellum</keyword>
<comment type="caution">
    <text evidence="8">The sequence shown here is derived from an EMBL/GenBank/DDBJ whole genome shotgun (WGS) entry which is preliminary data.</text>
</comment>